<name>A0A3Q3IMA0_MONAL</name>
<dbReference type="Proteomes" id="UP000261600">
    <property type="component" value="Unplaced"/>
</dbReference>
<dbReference type="InterPro" id="IPR006052">
    <property type="entry name" value="TNF_dom"/>
</dbReference>
<dbReference type="GO" id="GO:0005615">
    <property type="term" value="C:extracellular space"/>
    <property type="evidence" value="ECO:0007669"/>
    <property type="project" value="UniProtKB-KW"/>
</dbReference>
<evidence type="ECO:0000259" key="6">
    <source>
        <dbReference type="PROSITE" id="PS50049"/>
    </source>
</evidence>
<keyword evidence="5" id="KW-0812">Transmembrane</keyword>
<reference evidence="7" key="1">
    <citation type="submission" date="2025-08" db="UniProtKB">
        <authorList>
            <consortium name="Ensembl"/>
        </authorList>
    </citation>
    <scope>IDENTIFICATION</scope>
</reference>
<evidence type="ECO:0000256" key="3">
    <source>
        <dbReference type="ARBA" id="ARBA00022514"/>
    </source>
</evidence>
<evidence type="ECO:0000256" key="4">
    <source>
        <dbReference type="ARBA" id="ARBA00023136"/>
    </source>
</evidence>
<feature type="domain" description="THD" evidence="6">
    <location>
        <begin position="109"/>
        <end position="256"/>
    </location>
</feature>
<dbReference type="GO" id="GO:0005164">
    <property type="term" value="F:tumor necrosis factor receptor binding"/>
    <property type="evidence" value="ECO:0007669"/>
    <property type="project" value="InterPro"/>
</dbReference>
<dbReference type="GO" id="GO:0043123">
    <property type="term" value="P:positive regulation of canonical NF-kappaB signal transduction"/>
    <property type="evidence" value="ECO:0007669"/>
    <property type="project" value="TreeGrafter"/>
</dbReference>
<dbReference type="GO" id="GO:0008625">
    <property type="term" value="P:extrinsic apoptotic signaling pathway via death domain receptors"/>
    <property type="evidence" value="ECO:0007669"/>
    <property type="project" value="TreeGrafter"/>
</dbReference>
<reference evidence="7" key="2">
    <citation type="submission" date="2025-09" db="UniProtKB">
        <authorList>
            <consortium name="Ensembl"/>
        </authorList>
    </citation>
    <scope>IDENTIFICATION</scope>
</reference>
<protein>
    <recommendedName>
        <fullName evidence="6">THD domain-containing protein</fullName>
    </recommendedName>
</protein>
<dbReference type="Gene3D" id="2.60.120.40">
    <property type="match status" value="1"/>
</dbReference>
<dbReference type="InterPro" id="IPR008983">
    <property type="entry name" value="Tumour_necrosis_fac-like_dom"/>
</dbReference>
<proteinExistence type="inferred from homology"/>
<sequence>MSYDQSYPFPQVFLVDEGGGPQMSSQPPNLVPCWSFPPAQERMRKREKNWMGVSPSVALIVLLLFLLVFAALGFEAYQIHNMQKQLRDMRQVRSHCLSERGLNEEDNRPAAHVIGRIETMPFPPTIKTLRWEPSAGRAFVSGGVTYKAEDGALQVNETGLYHIYSRVELILKNCNPTSEFVHWVFVRRTGQTSPLPLMEAHRAGFCTQQPGHSWTTESYLGSALKLRKFDRVFVNVSHPNFLSHTHYANFFGLYKI</sequence>
<feature type="transmembrane region" description="Helical" evidence="5">
    <location>
        <begin position="50"/>
        <end position="74"/>
    </location>
</feature>
<evidence type="ECO:0000313" key="8">
    <source>
        <dbReference type="Proteomes" id="UP000261600"/>
    </source>
</evidence>
<dbReference type="PANTHER" id="PTHR11471">
    <property type="entry name" value="TUMOR NECROSIS FACTOR FAMILY MEMBER"/>
    <property type="match status" value="1"/>
</dbReference>
<accession>A0A3Q3IMA0</accession>
<dbReference type="SMART" id="SM00207">
    <property type="entry name" value="TNF"/>
    <property type="match status" value="1"/>
</dbReference>
<evidence type="ECO:0000313" key="7">
    <source>
        <dbReference type="Ensembl" id="ENSMALP00000006028.1"/>
    </source>
</evidence>
<dbReference type="GO" id="GO:0016020">
    <property type="term" value="C:membrane"/>
    <property type="evidence" value="ECO:0007669"/>
    <property type="project" value="UniProtKB-SubCell"/>
</dbReference>
<comment type="similarity">
    <text evidence="2">Belongs to the tumor necrosis factor family.</text>
</comment>
<dbReference type="GO" id="GO:0006955">
    <property type="term" value="P:immune response"/>
    <property type="evidence" value="ECO:0007669"/>
    <property type="project" value="InterPro"/>
</dbReference>
<dbReference type="SUPFAM" id="SSF49842">
    <property type="entry name" value="TNF-like"/>
    <property type="match status" value="1"/>
</dbReference>
<evidence type="ECO:0000256" key="1">
    <source>
        <dbReference type="ARBA" id="ARBA00004370"/>
    </source>
</evidence>
<dbReference type="STRING" id="43700.ENSMALP00000006028"/>
<dbReference type="Ensembl" id="ENSMALT00000006160.1">
    <property type="protein sequence ID" value="ENSMALP00000006028.1"/>
    <property type="gene ID" value="ENSMALG00000004288.1"/>
</dbReference>
<keyword evidence="3" id="KW-0202">Cytokine</keyword>
<organism evidence="7 8">
    <name type="scientific">Monopterus albus</name>
    <name type="common">Swamp eel</name>
    <dbReference type="NCBI Taxonomy" id="43700"/>
    <lineage>
        <taxon>Eukaryota</taxon>
        <taxon>Metazoa</taxon>
        <taxon>Chordata</taxon>
        <taxon>Craniata</taxon>
        <taxon>Vertebrata</taxon>
        <taxon>Euteleostomi</taxon>
        <taxon>Actinopterygii</taxon>
        <taxon>Neopterygii</taxon>
        <taxon>Teleostei</taxon>
        <taxon>Neoteleostei</taxon>
        <taxon>Acanthomorphata</taxon>
        <taxon>Anabantaria</taxon>
        <taxon>Synbranchiformes</taxon>
        <taxon>Synbranchidae</taxon>
        <taxon>Monopterus</taxon>
    </lineage>
</organism>
<comment type="subcellular location">
    <subcellularLocation>
        <location evidence="1">Membrane</location>
    </subcellularLocation>
</comment>
<dbReference type="AlphaFoldDB" id="A0A3Q3IMA0"/>
<keyword evidence="5" id="KW-1133">Transmembrane helix</keyword>
<evidence type="ECO:0000256" key="2">
    <source>
        <dbReference type="ARBA" id="ARBA00008670"/>
    </source>
</evidence>
<dbReference type="GO" id="GO:0005125">
    <property type="term" value="F:cytokine activity"/>
    <property type="evidence" value="ECO:0007669"/>
    <property type="project" value="UniProtKB-KW"/>
</dbReference>
<keyword evidence="8" id="KW-1185">Reference proteome</keyword>
<dbReference type="CDD" id="cd00184">
    <property type="entry name" value="TNF"/>
    <property type="match status" value="1"/>
</dbReference>
<evidence type="ECO:0000256" key="5">
    <source>
        <dbReference type="SAM" id="Phobius"/>
    </source>
</evidence>
<dbReference type="PANTHER" id="PTHR11471:SF33">
    <property type="entry name" value="TUMOR NECROSIS FACTOR LIGAND SUPERFAMILY MEMBER 6"/>
    <property type="match status" value="1"/>
</dbReference>
<dbReference type="PROSITE" id="PS50049">
    <property type="entry name" value="THD_2"/>
    <property type="match status" value="1"/>
</dbReference>
<keyword evidence="4 5" id="KW-0472">Membrane</keyword>
<dbReference type="Pfam" id="PF00229">
    <property type="entry name" value="TNF"/>
    <property type="match status" value="1"/>
</dbReference>